<feature type="compositionally biased region" description="Polar residues" evidence="4">
    <location>
        <begin position="200"/>
        <end position="212"/>
    </location>
</feature>
<evidence type="ECO:0000256" key="4">
    <source>
        <dbReference type="SAM" id="MobiDB-lite"/>
    </source>
</evidence>
<dbReference type="OrthoDB" id="120976at2759"/>
<name>A0A9P3H3K4_9FUNG</name>
<evidence type="ECO:0008006" key="7">
    <source>
        <dbReference type="Google" id="ProtNLM"/>
    </source>
</evidence>
<evidence type="ECO:0000256" key="1">
    <source>
        <dbReference type="ARBA" id="ARBA00022468"/>
    </source>
</evidence>
<feature type="region of interest" description="Disordered" evidence="4">
    <location>
        <begin position="550"/>
        <end position="578"/>
    </location>
</feature>
<evidence type="ECO:0000256" key="2">
    <source>
        <dbReference type="ARBA" id="ARBA00022614"/>
    </source>
</evidence>
<dbReference type="InterPro" id="IPR027038">
    <property type="entry name" value="RanGap"/>
</dbReference>
<feature type="region of interest" description="Disordered" evidence="4">
    <location>
        <begin position="1523"/>
        <end position="1590"/>
    </location>
</feature>
<feature type="compositionally biased region" description="Low complexity" evidence="4">
    <location>
        <begin position="345"/>
        <end position="392"/>
    </location>
</feature>
<dbReference type="SUPFAM" id="SSF52047">
    <property type="entry name" value="RNI-like"/>
    <property type="match status" value="1"/>
</dbReference>
<keyword evidence="6" id="KW-1185">Reference proteome</keyword>
<gene>
    <name evidence="5" type="ORF">EMPS_01770</name>
</gene>
<dbReference type="PANTHER" id="PTHR24113">
    <property type="entry name" value="RAN GTPASE-ACTIVATING PROTEIN 1"/>
    <property type="match status" value="1"/>
</dbReference>
<feature type="compositionally biased region" description="Polar residues" evidence="4">
    <location>
        <begin position="154"/>
        <end position="170"/>
    </location>
</feature>
<dbReference type="GO" id="GO:0006913">
    <property type="term" value="P:nucleocytoplasmic transport"/>
    <property type="evidence" value="ECO:0007669"/>
    <property type="project" value="TreeGrafter"/>
</dbReference>
<evidence type="ECO:0000256" key="3">
    <source>
        <dbReference type="ARBA" id="ARBA00022737"/>
    </source>
</evidence>
<feature type="region of interest" description="Disordered" evidence="4">
    <location>
        <begin position="1617"/>
        <end position="1640"/>
    </location>
</feature>
<feature type="compositionally biased region" description="Low complexity" evidence="4">
    <location>
        <begin position="1555"/>
        <end position="1573"/>
    </location>
</feature>
<feature type="compositionally biased region" description="Polar residues" evidence="4">
    <location>
        <begin position="330"/>
        <end position="344"/>
    </location>
</feature>
<feature type="compositionally biased region" description="Basic and acidic residues" evidence="4">
    <location>
        <begin position="1523"/>
        <end position="1539"/>
    </location>
</feature>
<dbReference type="GO" id="GO:0005829">
    <property type="term" value="C:cytosol"/>
    <property type="evidence" value="ECO:0007669"/>
    <property type="project" value="TreeGrafter"/>
</dbReference>
<keyword evidence="1" id="KW-0343">GTPase activation</keyword>
<sequence>MASRHLQQIRLGTSIKKVQAEEVDGNFFVLMQDVLHYFKGAECLELDGAHYPFVRGPDFQRVEPLRVRYQENKILDVILNSDEHLKPMASAPIAIPSPQSTAPPTPSSSLTNSLVSPFSSPPASAPPFPNIRPLPTLKEDGEPDQNGEDKSGSDDQTPSGSTVSSTSLPFTDQEPIVPEESLSPQLLEEDQSQEDYKRGCNSSLDTSLSSAAPPSGAIPTVHTTLINSLTKESKEELNIEGPKTSIQEQHDFPFLTGGPQYSTSTYTPSTVYEPKALPRAPDQVGALTQEIHGHHTTQHYSPQHMSQQHQQHSHLAHYGPRTPPPRQDVSALSSQHLNYQSSTLQQQDQKLHQQQQQQQHWSPPQQQQQRSQSQQQQQFQQSQHQSSQQQQHGSVAPLILKRLDAKDAMVTAPISIPKAAPSLTQPIHVEHRLYPNTNDPHILDHEKRALRGFSPPTNQLSPPQDTHEFISEYQHRSMAEMDLQNDQLLNNSRLTQLEKKLKQQQDWTEIATQVQNKVQSVLTQNHELHEDPIPRLFLVLPPVDVDSKQDASSTAALNRRMSTLSTSSSIPPPSPTKNDHKQFRVYFLCECGQHTRPLQSSGLNHIHYVDHAGYELIRPKEFFEKYGAFIRSLSHLIRKGVNCGAVSIPPLLSSQGQSQLHPQDPASNYRAFAVGQELQRNAKLDARLAETIEYLDSRKNDSDLDTLGATLRSGVEFLDGTDIRQLLTYIRIPPQDTSSIGGLYRIVTSRGFAKWVCDGHYRSTVHQQNELVFQQEIGALGGQYDVKTGRAKIRLDSAQDAAQLYKIMGKAHNLHELDIGLKWAFNENDIQKFVQAVSESKIIVLSLDGCRQKSESSSGLINFGKKYDALYEVLFSSKIQSLTLVNIPSLLLKIASNHPVAASSTFSVRILQLENVGALDFSAPERSHFMNLNIRSSNSQNRSHSIMKTLLTSFHSLTSIIVPGMNIQDEGVMLLTEQNNLQKTLRRINLSNNGITPAGGKLLAACLAREKAIIHLDLGSNAIGDDALAMTLEAMGPKLTILNLESTGFADKAMKALEKLVVAFYSGPDPEPRLEFLNLANNGWTTSGIKSLGRTLVHLRLYKPTVATSNHKEEQSGHLDMSAGEAFLLVNSMIKTTQLAGVSDRPWVQNPDALVNYCALTATRESYEPPLLRAQDFIAINSRLKVLRLSDAGLSEGAAQYIISLLDWGVLNKLDLRRCVRLFKPNEMLTILSRLLIPAGHYLSDNSQTLLGVVPGRQNIPQAPAPYGVAGSPRSSLRFLHLNSTGVDDQTAWVLAQDLQSGGSSIERLDIGSNHLTHQGITMILNALCNNTSVQHLNLNQNFNAPHSIYPSSATASAQMTREALRRFFLMNKTLQVFYFISADIDVVAQGLCSNNTIRSLVFDRLEGSFRDVEAFGKALAMNHTLLRFKVADGRQGHFLQAHYGQHYGQHYGKHSGQNQNEQYVDPFRDFKQEAIKTVERGLLFNYTIIEFQWPEMFDPSQPWIERLNSILSRNIEKFKIEGGGEDGFGHSRDGSGSRKKDRGKMLTRGVSVMSTTSTLSNGSSSSSSSSLSMDLGFGTSTTHAQNGNGSNINIHSGFIPVSSPKGPGDGYSYSVYSNGSSESDPWTVSNSINGGGGRGDDRWLSQLELSLITLNAIRSPPLRDNPMSQTQQQPQQQPQQTPRSGNTSHIIQRIQQKKRQ</sequence>
<feature type="region of interest" description="Disordered" evidence="4">
    <location>
        <begin position="294"/>
        <end position="393"/>
    </location>
</feature>
<proteinExistence type="predicted"/>
<dbReference type="EMBL" id="BQFW01000002">
    <property type="protein sequence ID" value="GJJ69424.1"/>
    <property type="molecule type" value="Genomic_DNA"/>
</dbReference>
<protein>
    <recommendedName>
        <fullName evidence="7">RNI-like protein</fullName>
    </recommendedName>
</protein>
<feature type="compositionally biased region" description="Low complexity" evidence="4">
    <location>
        <begin position="1670"/>
        <end position="1683"/>
    </location>
</feature>
<dbReference type="Gene3D" id="3.80.10.10">
    <property type="entry name" value="Ribonuclease Inhibitor"/>
    <property type="match status" value="2"/>
</dbReference>
<reference evidence="5" key="1">
    <citation type="submission" date="2021-11" db="EMBL/GenBank/DDBJ databases">
        <authorList>
            <person name="Herlambang A."/>
            <person name="Guo Y."/>
            <person name="Takashima Y."/>
            <person name="Nishizawa T."/>
        </authorList>
    </citation>
    <scope>NUCLEOTIDE SEQUENCE</scope>
    <source>
        <strain evidence="5">E1425</strain>
    </source>
</reference>
<dbReference type="InterPro" id="IPR032675">
    <property type="entry name" value="LRR_dom_sf"/>
</dbReference>
<feature type="compositionally biased region" description="Pro residues" evidence="4">
    <location>
        <begin position="119"/>
        <end position="132"/>
    </location>
</feature>
<keyword evidence="3" id="KW-0677">Repeat</keyword>
<dbReference type="GO" id="GO:0005096">
    <property type="term" value="F:GTPase activator activity"/>
    <property type="evidence" value="ECO:0007669"/>
    <property type="project" value="UniProtKB-KW"/>
</dbReference>
<dbReference type="SMART" id="SM00368">
    <property type="entry name" value="LRR_RI"/>
    <property type="match status" value="7"/>
</dbReference>
<evidence type="ECO:0000313" key="6">
    <source>
        <dbReference type="Proteomes" id="UP000827284"/>
    </source>
</evidence>
<dbReference type="PANTHER" id="PTHR24113:SF12">
    <property type="entry name" value="RAN GTPASE-ACTIVATING PROTEIN 1"/>
    <property type="match status" value="1"/>
</dbReference>
<reference evidence="5" key="2">
    <citation type="journal article" date="2022" name="Microbiol. Resour. Announc.">
        <title>Whole-Genome Sequence of Entomortierella parvispora E1425, a Mucoromycotan Fungus Associated with Burkholderiaceae-Related Endosymbiotic Bacteria.</title>
        <authorList>
            <person name="Herlambang A."/>
            <person name="Guo Y."/>
            <person name="Takashima Y."/>
            <person name="Narisawa K."/>
            <person name="Ohta H."/>
            <person name="Nishizawa T."/>
        </authorList>
    </citation>
    <scope>NUCLEOTIDE SEQUENCE</scope>
    <source>
        <strain evidence="5">E1425</strain>
    </source>
</reference>
<feature type="region of interest" description="Disordered" evidence="4">
    <location>
        <begin position="93"/>
        <end position="219"/>
    </location>
</feature>
<feature type="region of interest" description="Disordered" evidence="4">
    <location>
        <begin position="1659"/>
        <end position="1701"/>
    </location>
</feature>
<feature type="compositionally biased region" description="Low complexity" evidence="4">
    <location>
        <begin position="107"/>
        <end position="118"/>
    </location>
</feature>
<dbReference type="GO" id="GO:0005634">
    <property type="term" value="C:nucleus"/>
    <property type="evidence" value="ECO:0007669"/>
    <property type="project" value="TreeGrafter"/>
</dbReference>
<feature type="compositionally biased region" description="Low complexity" evidence="4">
    <location>
        <begin position="298"/>
        <end position="310"/>
    </location>
</feature>
<comment type="caution">
    <text evidence="5">The sequence shown here is derived from an EMBL/GenBank/DDBJ whole genome shotgun (WGS) entry which is preliminary data.</text>
</comment>
<evidence type="ECO:0000313" key="5">
    <source>
        <dbReference type="EMBL" id="GJJ69424.1"/>
    </source>
</evidence>
<organism evidence="5 6">
    <name type="scientific">Entomortierella parvispora</name>
    <dbReference type="NCBI Taxonomy" id="205924"/>
    <lineage>
        <taxon>Eukaryota</taxon>
        <taxon>Fungi</taxon>
        <taxon>Fungi incertae sedis</taxon>
        <taxon>Mucoromycota</taxon>
        <taxon>Mortierellomycotina</taxon>
        <taxon>Mortierellomycetes</taxon>
        <taxon>Mortierellales</taxon>
        <taxon>Mortierellaceae</taxon>
        <taxon>Entomortierella</taxon>
    </lineage>
</organism>
<dbReference type="GO" id="GO:0048471">
    <property type="term" value="C:perinuclear region of cytoplasm"/>
    <property type="evidence" value="ECO:0007669"/>
    <property type="project" value="TreeGrafter"/>
</dbReference>
<accession>A0A9P3H3K4</accession>
<dbReference type="GO" id="GO:0031267">
    <property type="term" value="F:small GTPase binding"/>
    <property type="evidence" value="ECO:0007669"/>
    <property type="project" value="TreeGrafter"/>
</dbReference>
<keyword evidence="2" id="KW-0433">Leucine-rich repeat</keyword>
<dbReference type="Proteomes" id="UP000827284">
    <property type="component" value="Unassembled WGS sequence"/>
</dbReference>